<dbReference type="RefSeq" id="WP_324268715.1">
    <property type="nucleotide sequence ID" value="NZ_JAWLNX010000026.1"/>
</dbReference>
<organism evidence="2 3">
    <name type="scientific">Saccharopolyspora mangrovi</name>
    <dbReference type="NCBI Taxonomy" id="3082379"/>
    <lineage>
        <taxon>Bacteria</taxon>
        <taxon>Bacillati</taxon>
        <taxon>Actinomycetota</taxon>
        <taxon>Actinomycetes</taxon>
        <taxon>Pseudonocardiales</taxon>
        <taxon>Pseudonocardiaceae</taxon>
        <taxon>Saccharopolyspora</taxon>
    </lineage>
</organism>
<keyword evidence="2" id="KW-0012">Acyltransferase</keyword>
<evidence type="ECO:0000313" key="2">
    <source>
        <dbReference type="EMBL" id="MEB3371279.1"/>
    </source>
</evidence>
<comment type="caution">
    <text evidence="2">The sequence shown here is derived from an EMBL/GenBank/DDBJ whole genome shotgun (WGS) entry which is preliminary data.</text>
</comment>
<dbReference type="GO" id="GO:0016746">
    <property type="term" value="F:acyltransferase activity"/>
    <property type="evidence" value="ECO:0007669"/>
    <property type="project" value="UniProtKB-KW"/>
</dbReference>
<protein>
    <submittedName>
        <fullName evidence="2">GNAT family N-acetyltransferase</fullName>
        <ecNumber evidence="2">2.3.1.-</ecNumber>
    </submittedName>
</protein>
<keyword evidence="2" id="KW-0808">Transferase</keyword>
<dbReference type="EMBL" id="JAWLNX010000026">
    <property type="protein sequence ID" value="MEB3371279.1"/>
    <property type="molecule type" value="Genomic_DNA"/>
</dbReference>
<dbReference type="SUPFAM" id="SSF55729">
    <property type="entry name" value="Acyl-CoA N-acyltransferases (Nat)"/>
    <property type="match status" value="1"/>
</dbReference>
<dbReference type="EC" id="2.3.1.-" evidence="2"/>
<name>A0ABU6AIR3_9PSEU</name>
<sequence>MTEGIKSMDSAEQMPSQEGCQEYFGEFAELPPPHCKLDRICVADDVRRRGVGRRLLHRFAAEARNSGCSHIALKVDESTDTAGRISFFTGFGFYPLDPKQPDHLLGTELASLIELAG</sequence>
<keyword evidence="3" id="KW-1185">Reference proteome</keyword>
<proteinExistence type="predicted"/>
<gene>
    <name evidence="2" type="ORF">R4I43_28115</name>
</gene>
<evidence type="ECO:0000259" key="1">
    <source>
        <dbReference type="PROSITE" id="PS51186"/>
    </source>
</evidence>
<reference evidence="2 3" key="1">
    <citation type="submission" date="2023-10" db="EMBL/GenBank/DDBJ databases">
        <title>Saccharopolyspora sp. nov., isolated from mangrove soil.</title>
        <authorList>
            <person name="Lu Y."/>
            <person name="Liu W."/>
        </authorList>
    </citation>
    <scope>NUCLEOTIDE SEQUENCE [LARGE SCALE GENOMIC DNA]</scope>
    <source>
        <strain evidence="2 3">S2-29</strain>
    </source>
</reference>
<dbReference type="Pfam" id="PF00583">
    <property type="entry name" value="Acetyltransf_1"/>
    <property type="match status" value="1"/>
</dbReference>
<dbReference type="Proteomes" id="UP001327093">
    <property type="component" value="Unassembled WGS sequence"/>
</dbReference>
<dbReference type="InterPro" id="IPR000182">
    <property type="entry name" value="GNAT_dom"/>
</dbReference>
<dbReference type="InterPro" id="IPR016181">
    <property type="entry name" value="Acyl_CoA_acyltransferase"/>
</dbReference>
<dbReference type="Gene3D" id="3.40.630.30">
    <property type="match status" value="1"/>
</dbReference>
<feature type="domain" description="N-acetyltransferase" evidence="1">
    <location>
        <begin position="28"/>
        <end position="114"/>
    </location>
</feature>
<accession>A0ABU6AIR3</accession>
<evidence type="ECO:0000313" key="3">
    <source>
        <dbReference type="Proteomes" id="UP001327093"/>
    </source>
</evidence>
<dbReference type="PROSITE" id="PS51186">
    <property type="entry name" value="GNAT"/>
    <property type="match status" value="1"/>
</dbReference>